<keyword evidence="14" id="KW-1185">Reference proteome</keyword>
<evidence type="ECO:0000256" key="8">
    <source>
        <dbReference type="ARBA" id="ARBA00023136"/>
    </source>
</evidence>
<dbReference type="GO" id="GO:0006826">
    <property type="term" value="P:iron ion transport"/>
    <property type="evidence" value="ECO:0007669"/>
    <property type="project" value="UniProtKB-KW"/>
</dbReference>
<accession>A0AA41Y640</accession>
<evidence type="ECO:0000256" key="6">
    <source>
        <dbReference type="ARBA" id="ARBA00023004"/>
    </source>
</evidence>
<dbReference type="RefSeq" id="WP_282590212.1">
    <property type="nucleotide sequence ID" value="NZ_JAPAAF010000002.1"/>
</dbReference>
<evidence type="ECO:0000313" key="14">
    <source>
        <dbReference type="Proteomes" id="UP001163821"/>
    </source>
</evidence>
<name>A0AA41Y640_9BACT</name>
<dbReference type="Gene3D" id="2.60.40.1120">
    <property type="entry name" value="Carboxypeptidase-like, regulatory domain"/>
    <property type="match status" value="1"/>
</dbReference>
<keyword evidence="4" id="KW-0406">Ion transport</keyword>
<dbReference type="InterPro" id="IPR011662">
    <property type="entry name" value="Secretin/TonB_short_N"/>
</dbReference>
<evidence type="ECO:0000256" key="10">
    <source>
        <dbReference type="PROSITE-ProRule" id="PRU01360"/>
    </source>
</evidence>
<comment type="caution">
    <text evidence="13">The sequence shown here is derived from an EMBL/GenBank/DDBJ whole genome shotgun (WGS) entry which is preliminary data.</text>
</comment>
<comment type="similarity">
    <text evidence="10 11">Belongs to the TonB-dependent receptor family.</text>
</comment>
<evidence type="ECO:0000256" key="11">
    <source>
        <dbReference type="RuleBase" id="RU003357"/>
    </source>
</evidence>
<sequence>MKKTWFLSDYRYVFACAGKIFKIMRLALFLTILTGLQTFATTNYAQSQKLELKVTKAKISQVLEQIEDESNYFFFYNNKNVSLDKVVTLDLKDRTINEVLDILFEGTNINYTINNRQIILSGDQPANFQSVQQKVVSGKVTDVSGQPLPGVTVVVKGTAIGTITDFEGNFSLPNVDPSGVLVFSFVGMKTLELPVGGQTVFTVSLSEETIGIEEVVAIGYGTLKKADVTSSVATVKSDEFLKGNVKDAGQLIQGKVAGLTVISPSGDPTGSSQIILRGNTTLLGASMNPLILIDGIPGDMKTVAPQDIESIDVLKDGSAAAIYGSRATNGVVLITTRQASGTYKSSVEYSSYASIQSIARKLDISTAADFRQQIAAGFRSTNTDLGSSTDWLDEISRQPINHVHNVTIRGGNSKTNYLVNVNYNSAEGVFLKSYNESFIGRADINHHMLDDKLKINLNILNSTKKLNGFNGYNYRQSMIQNPTAPVKDENGDWFQEINKFEYENPVSNLYESNGKTNQHLSRFNSTITLTPVEGLKFTSILSFSKWNQNGGYSETKQHISTLRDSRNGYASIGAAESMDKLAELTAEYSKVIDKHQFKVLAGYSYQENEYTSMSMENWNFPTDQFGYYNIGLGEATKNGDVTNPQSSYHSETNLIGFFGRVTYNYDDKYLLMASLRREAASQLYGTEDPWGTFPAISLGWRLTNESFMKGQTLFNDIKVRAGYGVTGTQPSDLFKGVGLIGYDQYVFSNGTWVRTLIPTQNSNPDLRWEEKHETNIGIDFSMLNRKLSGTIDYYVRKIDGLLFDYAVPSPPNLYSTTRANVGKMENKGLEIMLNYTAVKTTDFEWNTGVTFSTNSNKLVSLSNDIYQASSDYFTTGYTGPPVQTFTHIVRVGESIGNFYGFKVIDITDDQDDVANYGQWVYEGADGEPVKYADFTHSFGDKKVIGNGLPKYYAGWTNDFRYKNWDLSITQRGAFKFQVANFQRMMYENPTYTQYNLLKNAFDPVFGKTQLKSPQEFNSHYVEDGDYWKIDNITLGYNIKNTGVKYIQSARIYFSSLNTFILTGYKGIDPEVSLVTSGGGSQAGININSGAGLSPGIDSRDKYPTMRTFTVGINVTF</sequence>
<dbReference type="Pfam" id="PF13715">
    <property type="entry name" value="CarbopepD_reg_2"/>
    <property type="match status" value="1"/>
</dbReference>
<feature type="domain" description="Secretin/TonB short N-terminal" evidence="12">
    <location>
        <begin position="72"/>
        <end position="123"/>
    </location>
</feature>
<dbReference type="InterPro" id="IPR023996">
    <property type="entry name" value="TonB-dep_OMP_SusC/RagA"/>
</dbReference>
<proteinExistence type="inferred from homology"/>
<dbReference type="Pfam" id="PF07715">
    <property type="entry name" value="Plug"/>
    <property type="match status" value="1"/>
</dbReference>
<evidence type="ECO:0000256" key="3">
    <source>
        <dbReference type="ARBA" id="ARBA00022452"/>
    </source>
</evidence>
<dbReference type="PROSITE" id="PS52016">
    <property type="entry name" value="TONB_DEPENDENT_REC_3"/>
    <property type="match status" value="1"/>
</dbReference>
<keyword evidence="7 11" id="KW-0798">TonB box</keyword>
<keyword evidence="5 10" id="KW-0812">Transmembrane</keyword>
<evidence type="ECO:0000256" key="5">
    <source>
        <dbReference type="ARBA" id="ARBA00022692"/>
    </source>
</evidence>
<dbReference type="EMBL" id="JAPAAF010000002">
    <property type="protein sequence ID" value="MCW0481603.1"/>
    <property type="molecule type" value="Genomic_DNA"/>
</dbReference>
<evidence type="ECO:0000256" key="7">
    <source>
        <dbReference type="ARBA" id="ARBA00023077"/>
    </source>
</evidence>
<dbReference type="Gene3D" id="2.40.170.20">
    <property type="entry name" value="TonB-dependent receptor, beta-barrel domain"/>
    <property type="match status" value="1"/>
</dbReference>
<dbReference type="InterPro" id="IPR037066">
    <property type="entry name" value="Plug_dom_sf"/>
</dbReference>
<dbReference type="NCBIfam" id="TIGR04057">
    <property type="entry name" value="SusC_RagA_signa"/>
    <property type="match status" value="1"/>
</dbReference>
<evidence type="ECO:0000256" key="2">
    <source>
        <dbReference type="ARBA" id="ARBA00022448"/>
    </source>
</evidence>
<dbReference type="NCBIfam" id="TIGR04056">
    <property type="entry name" value="OMP_RagA_SusC"/>
    <property type="match status" value="1"/>
</dbReference>
<keyword evidence="3 10" id="KW-1134">Transmembrane beta strand</keyword>
<dbReference type="GO" id="GO:0009279">
    <property type="term" value="C:cell outer membrane"/>
    <property type="evidence" value="ECO:0007669"/>
    <property type="project" value="UniProtKB-SubCell"/>
</dbReference>
<dbReference type="InterPro" id="IPR008969">
    <property type="entry name" value="CarboxyPept-like_regulatory"/>
</dbReference>
<dbReference type="Pfam" id="PF00593">
    <property type="entry name" value="TonB_dep_Rec_b-barrel"/>
    <property type="match status" value="1"/>
</dbReference>
<gene>
    <name evidence="13" type="ORF">N2K84_02605</name>
</gene>
<dbReference type="SMART" id="SM00965">
    <property type="entry name" value="STN"/>
    <property type="match status" value="1"/>
</dbReference>
<keyword evidence="4" id="KW-0410">Iron transport</keyword>
<organism evidence="13 14">
    <name type="scientific">Gaoshiqia sediminis</name>
    <dbReference type="NCBI Taxonomy" id="2986998"/>
    <lineage>
        <taxon>Bacteria</taxon>
        <taxon>Pseudomonadati</taxon>
        <taxon>Bacteroidota</taxon>
        <taxon>Bacteroidia</taxon>
        <taxon>Marinilabiliales</taxon>
        <taxon>Prolixibacteraceae</taxon>
        <taxon>Gaoshiqia</taxon>
    </lineage>
</organism>
<evidence type="ECO:0000256" key="1">
    <source>
        <dbReference type="ARBA" id="ARBA00004571"/>
    </source>
</evidence>
<dbReference type="InterPro" id="IPR000531">
    <property type="entry name" value="Beta-barrel_TonB"/>
</dbReference>
<protein>
    <submittedName>
        <fullName evidence="13">SusC/RagA family TonB-linked outer membrane protein</fullName>
    </submittedName>
</protein>
<keyword evidence="6" id="KW-0408">Iron</keyword>
<dbReference type="Gene3D" id="2.170.130.10">
    <property type="entry name" value="TonB-dependent receptor, plug domain"/>
    <property type="match status" value="1"/>
</dbReference>
<evidence type="ECO:0000256" key="4">
    <source>
        <dbReference type="ARBA" id="ARBA00022496"/>
    </source>
</evidence>
<reference evidence="13" key="1">
    <citation type="submission" date="2022-10" db="EMBL/GenBank/DDBJ databases">
        <title>Gaoshiqiia sediminis gen. nov., sp. nov., isolated from coastal sediment.</title>
        <authorList>
            <person name="Yu W.X."/>
            <person name="Mu D.S."/>
            <person name="Du J.Z."/>
            <person name="Liang Y.Q."/>
        </authorList>
    </citation>
    <scope>NUCLEOTIDE SEQUENCE</scope>
    <source>
        <strain evidence="13">A06</strain>
    </source>
</reference>
<dbReference type="InterPro" id="IPR012910">
    <property type="entry name" value="Plug_dom"/>
</dbReference>
<keyword evidence="8 10" id="KW-0472">Membrane</keyword>
<comment type="subcellular location">
    <subcellularLocation>
        <location evidence="1 10">Cell outer membrane</location>
        <topology evidence="1 10">Multi-pass membrane protein</topology>
    </subcellularLocation>
</comment>
<dbReference type="Proteomes" id="UP001163821">
    <property type="component" value="Unassembled WGS sequence"/>
</dbReference>
<dbReference type="InterPro" id="IPR039426">
    <property type="entry name" value="TonB-dep_rcpt-like"/>
</dbReference>
<evidence type="ECO:0000256" key="9">
    <source>
        <dbReference type="ARBA" id="ARBA00023237"/>
    </source>
</evidence>
<dbReference type="Gene3D" id="3.55.50.30">
    <property type="match status" value="1"/>
</dbReference>
<keyword evidence="9 10" id="KW-0998">Cell outer membrane</keyword>
<dbReference type="SUPFAM" id="SSF56935">
    <property type="entry name" value="Porins"/>
    <property type="match status" value="1"/>
</dbReference>
<dbReference type="AlphaFoldDB" id="A0AA41Y640"/>
<evidence type="ECO:0000259" key="12">
    <source>
        <dbReference type="SMART" id="SM00965"/>
    </source>
</evidence>
<dbReference type="InterPro" id="IPR023997">
    <property type="entry name" value="TonB-dep_OMP_SusC/RagA_CS"/>
</dbReference>
<evidence type="ECO:0000313" key="13">
    <source>
        <dbReference type="EMBL" id="MCW0481603.1"/>
    </source>
</evidence>
<dbReference type="InterPro" id="IPR036942">
    <property type="entry name" value="Beta-barrel_TonB_sf"/>
</dbReference>
<keyword evidence="2 10" id="KW-0813">Transport</keyword>
<dbReference type="SUPFAM" id="SSF49464">
    <property type="entry name" value="Carboxypeptidase regulatory domain-like"/>
    <property type="match status" value="1"/>
</dbReference>
<dbReference type="Pfam" id="PF07660">
    <property type="entry name" value="STN"/>
    <property type="match status" value="1"/>
</dbReference>